<dbReference type="Proteomes" id="UP001211065">
    <property type="component" value="Unassembled WGS sequence"/>
</dbReference>
<comment type="caution">
    <text evidence="1">The sequence shown here is derived from an EMBL/GenBank/DDBJ whole genome shotgun (WGS) entry which is preliminary data.</text>
</comment>
<evidence type="ECO:0000313" key="1">
    <source>
        <dbReference type="EMBL" id="KAJ3213091.1"/>
    </source>
</evidence>
<dbReference type="EMBL" id="JADGJW010000747">
    <property type="protein sequence ID" value="KAJ3213091.1"/>
    <property type="molecule type" value="Genomic_DNA"/>
</dbReference>
<sequence length="185" mass="20308">MYCHISCVAAIARLYSVAYPACNLKSIAESDSLDFYKSTILFKEGLCTSEQCGKAADGVLETALKSCSEEDKAVNFNITLTDETESIPISDILSLIVPSNEYKKSPLCTIKTNTSDLSCRGDFLLNSLDCSTEDPKCNKTLLKTQCEVDGCMHKVITETSASSKPFEKEVSVGYKMACDRYLKDN</sequence>
<name>A0AAD5U134_9FUNG</name>
<keyword evidence="2" id="KW-1185">Reference proteome</keyword>
<dbReference type="AlphaFoldDB" id="A0AAD5U134"/>
<accession>A0AAD5U134</accession>
<evidence type="ECO:0000313" key="2">
    <source>
        <dbReference type="Proteomes" id="UP001211065"/>
    </source>
</evidence>
<gene>
    <name evidence="1" type="ORF">HK099_007577</name>
</gene>
<reference evidence="1" key="1">
    <citation type="submission" date="2020-05" db="EMBL/GenBank/DDBJ databases">
        <title>Phylogenomic resolution of chytrid fungi.</title>
        <authorList>
            <person name="Stajich J.E."/>
            <person name="Amses K."/>
            <person name="Simmons R."/>
            <person name="Seto K."/>
            <person name="Myers J."/>
            <person name="Bonds A."/>
            <person name="Quandt C.A."/>
            <person name="Barry K."/>
            <person name="Liu P."/>
            <person name="Grigoriev I."/>
            <person name="Longcore J.E."/>
            <person name="James T.Y."/>
        </authorList>
    </citation>
    <scope>NUCLEOTIDE SEQUENCE</scope>
    <source>
        <strain evidence="1">JEL0476</strain>
    </source>
</reference>
<organism evidence="1 2">
    <name type="scientific">Clydaea vesicula</name>
    <dbReference type="NCBI Taxonomy" id="447962"/>
    <lineage>
        <taxon>Eukaryota</taxon>
        <taxon>Fungi</taxon>
        <taxon>Fungi incertae sedis</taxon>
        <taxon>Chytridiomycota</taxon>
        <taxon>Chytridiomycota incertae sedis</taxon>
        <taxon>Chytridiomycetes</taxon>
        <taxon>Lobulomycetales</taxon>
        <taxon>Lobulomycetaceae</taxon>
        <taxon>Clydaea</taxon>
    </lineage>
</organism>
<proteinExistence type="predicted"/>
<protein>
    <submittedName>
        <fullName evidence="1">Uncharacterized protein</fullName>
    </submittedName>
</protein>